<dbReference type="OrthoDB" id="1718085at2759"/>
<accession>A0A5N6NER3</accession>
<dbReference type="AlphaFoldDB" id="A0A5N6NER3"/>
<protein>
    <submittedName>
        <fullName evidence="1">Uncharacterized protein</fullName>
    </submittedName>
</protein>
<keyword evidence="2" id="KW-1185">Reference proteome</keyword>
<proteinExistence type="predicted"/>
<sequence length="101" mass="12115">MKTSMKRLPLEFDFQTRRVISETNSAFMHECDYIVRNNCSFQFKDWRLVPNEVRMPLRYKLTTLFDIDVENSNVCKVVDSYMARAWRAHRAKICARFKEIG</sequence>
<organism evidence="1 2">
    <name type="scientific">Mikania micrantha</name>
    <name type="common">bitter vine</name>
    <dbReference type="NCBI Taxonomy" id="192012"/>
    <lineage>
        <taxon>Eukaryota</taxon>
        <taxon>Viridiplantae</taxon>
        <taxon>Streptophyta</taxon>
        <taxon>Embryophyta</taxon>
        <taxon>Tracheophyta</taxon>
        <taxon>Spermatophyta</taxon>
        <taxon>Magnoliopsida</taxon>
        <taxon>eudicotyledons</taxon>
        <taxon>Gunneridae</taxon>
        <taxon>Pentapetalae</taxon>
        <taxon>asterids</taxon>
        <taxon>campanulids</taxon>
        <taxon>Asterales</taxon>
        <taxon>Asteraceae</taxon>
        <taxon>Asteroideae</taxon>
        <taxon>Heliantheae alliance</taxon>
        <taxon>Eupatorieae</taxon>
        <taxon>Mikania</taxon>
    </lineage>
</organism>
<name>A0A5N6NER3_9ASTR</name>
<evidence type="ECO:0000313" key="1">
    <source>
        <dbReference type="EMBL" id="KAD4585415.1"/>
    </source>
</evidence>
<comment type="caution">
    <text evidence="1">The sequence shown here is derived from an EMBL/GenBank/DDBJ whole genome shotgun (WGS) entry which is preliminary data.</text>
</comment>
<reference evidence="1 2" key="1">
    <citation type="submission" date="2019-05" db="EMBL/GenBank/DDBJ databases">
        <title>Mikania micrantha, genome provides insights into the molecular mechanism of rapid growth.</title>
        <authorList>
            <person name="Liu B."/>
        </authorList>
    </citation>
    <scope>NUCLEOTIDE SEQUENCE [LARGE SCALE GENOMIC DNA]</scope>
    <source>
        <strain evidence="1">NLD-2019</strain>
        <tissue evidence="1">Leaf</tissue>
    </source>
</reference>
<evidence type="ECO:0000313" key="2">
    <source>
        <dbReference type="Proteomes" id="UP000326396"/>
    </source>
</evidence>
<dbReference type="EMBL" id="SZYD01000012">
    <property type="protein sequence ID" value="KAD4585415.1"/>
    <property type="molecule type" value="Genomic_DNA"/>
</dbReference>
<gene>
    <name evidence="1" type="ORF">E3N88_23016</name>
</gene>
<dbReference type="Proteomes" id="UP000326396">
    <property type="component" value="Linkage Group LG2"/>
</dbReference>